<dbReference type="RefSeq" id="WP_047190646.1">
    <property type="nucleotide sequence ID" value="NZ_LCYG01000053.1"/>
</dbReference>
<evidence type="ECO:0000256" key="1">
    <source>
        <dbReference type="ARBA" id="ARBA00022630"/>
    </source>
</evidence>
<dbReference type="STRING" id="1225564.AA309_19305"/>
<dbReference type="OrthoDB" id="9811557at2"/>
<dbReference type="GO" id="GO:0071949">
    <property type="term" value="F:FAD binding"/>
    <property type="evidence" value="ECO:0007669"/>
    <property type="project" value="InterPro"/>
</dbReference>
<dbReference type="InterPro" id="IPR016169">
    <property type="entry name" value="FAD-bd_PCMH_sub2"/>
</dbReference>
<dbReference type="EMBL" id="LCYG01000053">
    <property type="protein sequence ID" value="KLK91548.1"/>
    <property type="molecule type" value="Genomic_DNA"/>
</dbReference>
<evidence type="ECO:0000259" key="3">
    <source>
        <dbReference type="PROSITE" id="PS51387"/>
    </source>
</evidence>
<sequence length="395" mass="42111">MTNHFPRDEQETSAIIRDASEKGILLSLSGQSTKAEMGRPNQTDASISSSALTGITLYEPAEMVISAHSGTPVSEVVRTLAGKGQELPFEPMDYRPLLGTKAEPTIGAVAAMNLSGPRRIMAGAARDSLIGVRFVNGRGDVVKSGGRVMKNVTGLDLVKLMAGSWGTLGFLTEVTFKVLPKQERMTTLVLRGLKDAQAVEALSQALGSPYDVTGAAHIPGRDRPGASTLIRLEGFSVSVDYRLGELRRLLKRFGGSTDVLEGRGAEAVWQSVRDATVLTNGADRAIWRVSTAPTKGPEFTKRIAQSIEAQWFYDWGGGLIWISTPLSGGAGSSVLREATQELGGHATLVRAPAETRSAIDVFEPQNETLMTLTKGIKASFDPSGILNPGRMYAGV</sequence>
<keyword evidence="2" id="KW-0274">FAD</keyword>
<proteinExistence type="predicted"/>
<dbReference type="SUPFAM" id="SSF56176">
    <property type="entry name" value="FAD-binding/transporter-associated domain-like"/>
    <property type="match status" value="1"/>
</dbReference>
<dbReference type="PANTHER" id="PTHR11748:SF103">
    <property type="entry name" value="GLYCOLATE OXIDASE SUBUNIT GLCE"/>
    <property type="match status" value="1"/>
</dbReference>
<accession>A0A0H1R8P2</accession>
<dbReference type="Proteomes" id="UP000035489">
    <property type="component" value="Unassembled WGS sequence"/>
</dbReference>
<dbReference type="PATRIC" id="fig|1225564.3.peg.5159"/>
<dbReference type="InterPro" id="IPR016164">
    <property type="entry name" value="FAD-linked_Oxase-like_C"/>
</dbReference>
<dbReference type="Gene3D" id="3.30.465.10">
    <property type="match status" value="1"/>
</dbReference>
<evidence type="ECO:0000313" key="5">
    <source>
        <dbReference type="Proteomes" id="UP000035489"/>
    </source>
</evidence>
<dbReference type="PANTHER" id="PTHR11748">
    <property type="entry name" value="D-LACTATE DEHYDROGENASE"/>
    <property type="match status" value="1"/>
</dbReference>
<feature type="domain" description="FAD-binding PCMH-type" evidence="3">
    <location>
        <begin position="1"/>
        <end position="181"/>
    </location>
</feature>
<dbReference type="InterPro" id="IPR016166">
    <property type="entry name" value="FAD-bd_PCMH"/>
</dbReference>
<protein>
    <submittedName>
        <fullName evidence="4">2-hydroxy-acid oxidase</fullName>
    </submittedName>
</protein>
<dbReference type="Gene3D" id="1.10.45.10">
    <property type="entry name" value="Vanillyl-alcohol Oxidase, Chain A, domain 4"/>
    <property type="match status" value="1"/>
</dbReference>
<dbReference type="AlphaFoldDB" id="A0A0H1R8P2"/>
<dbReference type="Pfam" id="PF01565">
    <property type="entry name" value="FAD_binding_4"/>
    <property type="match status" value="1"/>
</dbReference>
<organism evidence="4 5">
    <name type="scientific">Microvirga vignae</name>
    <dbReference type="NCBI Taxonomy" id="1225564"/>
    <lineage>
        <taxon>Bacteria</taxon>
        <taxon>Pseudomonadati</taxon>
        <taxon>Pseudomonadota</taxon>
        <taxon>Alphaproteobacteria</taxon>
        <taxon>Hyphomicrobiales</taxon>
        <taxon>Methylobacteriaceae</taxon>
        <taxon>Microvirga</taxon>
    </lineage>
</organism>
<dbReference type="InterPro" id="IPR006094">
    <property type="entry name" value="Oxid_FAD_bind_N"/>
</dbReference>
<dbReference type="InterPro" id="IPR036318">
    <property type="entry name" value="FAD-bd_PCMH-like_sf"/>
</dbReference>
<dbReference type="PROSITE" id="PS51387">
    <property type="entry name" value="FAD_PCMH"/>
    <property type="match status" value="1"/>
</dbReference>
<gene>
    <name evidence="4" type="ORF">AA309_19305</name>
</gene>
<dbReference type="InterPro" id="IPR016171">
    <property type="entry name" value="Vanillyl_alc_oxidase_C-sub2"/>
</dbReference>
<comment type="caution">
    <text evidence="4">The sequence shown here is derived from an EMBL/GenBank/DDBJ whole genome shotgun (WGS) entry which is preliminary data.</text>
</comment>
<evidence type="ECO:0000256" key="2">
    <source>
        <dbReference type="ARBA" id="ARBA00022827"/>
    </source>
</evidence>
<dbReference type="GO" id="GO:0003824">
    <property type="term" value="F:catalytic activity"/>
    <property type="evidence" value="ECO:0007669"/>
    <property type="project" value="InterPro"/>
</dbReference>
<reference evidence="4 5" key="1">
    <citation type="submission" date="2015-05" db="EMBL/GenBank/DDBJ databases">
        <title>Draft genome sequence of Microvirga vignae strain BR3299, a novel nitrogen fixing bacteria isolated from Brazil semi-aired region.</title>
        <authorList>
            <person name="Zilli J.E."/>
            <person name="Passos S.R."/>
            <person name="Leite J."/>
            <person name="Baldani J.I."/>
            <person name="Xavier G.R."/>
            <person name="Rumjaneck N.G."/>
            <person name="Simoes-Araujo J.L."/>
        </authorList>
    </citation>
    <scope>NUCLEOTIDE SEQUENCE [LARGE SCALE GENOMIC DNA]</scope>
    <source>
        <strain evidence="4 5">BR3299</strain>
    </source>
</reference>
<keyword evidence="5" id="KW-1185">Reference proteome</keyword>
<name>A0A0H1R8P2_9HYPH</name>
<dbReference type="SUPFAM" id="SSF55103">
    <property type="entry name" value="FAD-linked oxidases, C-terminal domain"/>
    <property type="match status" value="1"/>
</dbReference>
<keyword evidence="1" id="KW-0285">Flavoprotein</keyword>
<evidence type="ECO:0000313" key="4">
    <source>
        <dbReference type="EMBL" id="KLK91548.1"/>
    </source>
</evidence>